<protein>
    <recommendedName>
        <fullName evidence="3">Transposase</fullName>
    </recommendedName>
</protein>
<reference evidence="1 2" key="1">
    <citation type="submission" date="2023-05" db="EMBL/GenBank/DDBJ databases">
        <title>Metabolic capabilities are highly conserved among human nasal-associated Corynebacterium species in pangenomic analyses.</title>
        <authorList>
            <person name="Tran T.H."/>
            <person name="Roberts A.Q."/>
            <person name="Escapa I.F."/>
            <person name="Gao W."/>
            <person name="Conlan S."/>
            <person name="Kong H."/>
            <person name="Segre J.A."/>
            <person name="Kelly M.S."/>
            <person name="Lemon K.P."/>
        </authorList>
    </citation>
    <scope>NUCLEOTIDE SEQUENCE [LARGE SCALE GENOMIC DNA]</scope>
    <source>
        <strain evidence="1 2">KPL2811</strain>
    </source>
</reference>
<sequence length="55" mass="6137">MVLYKSNEDFSLNTVLAQLGINRASIHSWVNNYGTTKRARTKAVQDKAVKSRGVV</sequence>
<dbReference type="RefSeq" id="WP_284573078.1">
    <property type="nucleotide sequence ID" value="NZ_JASNUK010000018.1"/>
</dbReference>
<dbReference type="Gene3D" id="1.10.10.60">
    <property type="entry name" value="Homeodomain-like"/>
    <property type="match status" value="1"/>
</dbReference>
<evidence type="ECO:0000313" key="2">
    <source>
        <dbReference type="Proteomes" id="UP001243856"/>
    </source>
</evidence>
<keyword evidence="2" id="KW-1185">Reference proteome</keyword>
<comment type="caution">
    <text evidence="1">The sequence shown here is derived from an EMBL/GenBank/DDBJ whole genome shotgun (WGS) entry which is preliminary data.</text>
</comment>
<proteinExistence type="predicted"/>
<dbReference type="Proteomes" id="UP001243856">
    <property type="component" value="Unassembled WGS sequence"/>
</dbReference>
<name>A0ABT7G3M4_9CORY</name>
<gene>
    <name evidence="1" type="ORF">QPX45_08840</name>
</gene>
<evidence type="ECO:0008006" key="3">
    <source>
        <dbReference type="Google" id="ProtNLM"/>
    </source>
</evidence>
<dbReference type="EMBL" id="JASNVK010000016">
    <property type="protein sequence ID" value="MDK4301339.1"/>
    <property type="molecule type" value="Genomic_DNA"/>
</dbReference>
<evidence type="ECO:0000313" key="1">
    <source>
        <dbReference type="EMBL" id="MDK4301339.1"/>
    </source>
</evidence>
<organism evidence="1 2">
    <name type="scientific">Corynebacterium propinquum</name>
    <dbReference type="NCBI Taxonomy" id="43769"/>
    <lineage>
        <taxon>Bacteria</taxon>
        <taxon>Bacillati</taxon>
        <taxon>Actinomycetota</taxon>
        <taxon>Actinomycetes</taxon>
        <taxon>Mycobacteriales</taxon>
        <taxon>Corynebacteriaceae</taxon>
        <taxon>Corynebacterium</taxon>
    </lineage>
</organism>
<accession>A0ABT7G3M4</accession>